<feature type="compositionally biased region" description="Basic and acidic residues" evidence="1">
    <location>
        <begin position="22"/>
        <end position="36"/>
    </location>
</feature>
<dbReference type="AlphaFoldDB" id="A0A6A4AQV8"/>
<evidence type="ECO:0000313" key="2">
    <source>
        <dbReference type="EMBL" id="KAE9262449.1"/>
    </source>
</evidence>
<feature type="region of interest" description="Disordered" evidence="1">
    <location>
        <begin position="88"/>
        <end position="219"/>
    </location>
</feature>
<dbReference type="Proteomes" id="UP000434957">
    <property type="component" value="Unassembled WGS sequence"/>
</dbReference>
<sequence>TTATKTRTGKTRRVTKKTKTLPRVDESAEDAKRDEPGQQLQPVKESEQPSTQAVETATSSTSGNIATMNATEMAAAIQHLMTATGLQTGATITGSERNRKKPTAKARRRPGADDEGDERTSQASRQRATTRDTPITAAREAAETTATTTEDATTSRACRTQRKWTRATNATTNHEKSGTRPPNGVRLVGQQQLIESRTPGPHTKRSQIETTSQPWERRWGRRFQQRRQQWQL</sequence>
<comment type="caution">
    <text evidence="2">The sequence shown here is derived from an EMBL/GenBank/DDBJ whole genome shotgun (WGS) entry which is preliminary data.</text>
</comment>
<dbReference type="EMBL" id="QXFT01009616">
    <property type="protein sequence ID" value="KAE9262449.1"/>
    <property type="molecule type" value="Genomic_DNA"/>
</dbReference>
<feature type="compositionally biased region" description="Basic residues" evidence="1">
    <location>
        <begin position="98"/>
        <end position="109"/>
    </location>
</feature>
<protein>
    <submittedName>
        <fullName evidence="2">Uncharacterized protein</fullName>
    </submittedName>
</protein>
<evidence type="ECO:0000256" key="1">
    <source>
        <dbReference type="SAM" id="MobiDB-lite"/>
    </source>
</evidence>
<keyword evidence="3" id="KW-1185">Reference proteome</keyword>
<feature type="compositionally biased region" description="Low complexity" evidence="1">
    <location>
        <begin position="136"/>
        <end position="154"/>
    </location>
</feature>
<feature type="compositionally biased region" description="Polar residues" evidence="1">
    <location>
        <begin position="121"/>
        <end position="133"/>
    </location>
</feature>
<proteinExistence type="predicted"/>
<accession>A0A6A4AQV8</accession>
<organism evidence="2 3">
    <name type="scientific">Phytophthora rubi</name>
    <dbReference type="NCBI Taxonomy" id="129364"/>
    <lineage>
        <taxon>Eukaryota</taxon>
        <taxon>Sar</taxon>
        <taxon>Stramenopiles</taxon>
        <taxon>Oomycota</taxon>
        <taxon>Peronosporomycetes</taxon>
        <taxon>Peronosporales</taxon>
        <taxon>Peronosporaceae</taxon>
        <taxon>Phytophthora</taxon>
    </lineage>
</organism>
<feature type="compositionally biased region" description="Polar residues" evidence="1">
    <location>
        <begin position="48"/>
        <end position="67"/>
    </location>
</feature>
<reference evidence="2 3" key="1">
    <citation type="submission" date="2018-08" db="EMBL/GenBank/DDBJ databases">
        <title>Genomic investigation of the strawberry pathogen Phytophthora fragariae indicates pathogenicity is determined by transcriptional variation in three key races.</title>
        <authorList>
            <person name="Adams T.M."/>
            <person name="Armitage A.D."/>
            <person name="Sobczyk M.K."/>
            <person name="Bates H.J."/>
            <person name="Dunwell J.M."/>
            <person name="Nellist C.F."/>
            <person name="Harrison R.J."/>
        </authorList>
    </citation>
    <scope>NUCLEOTIDE SEQUENCE [LARGE SCALE GENOMIC DNA]</scope>
    <source>
        <strain evidence="2 3">SCRP333</strain>
    </source>
</reference>
<feature type="compositionally biased region" description="Basic residues" evidence="1">
    <location>
        <begin position="7"/>
        <end position="20"/>
    </location>
</feature>
<feature type="non-terminal residue" evidence="2">
    <location>
        <position position="1"/>
    </location>
</feature>
<gene>
    <name evidence="2" type="ORF">PR003_g33535</name>
</gene>
<evidence type="ECO:0000313" key="3">
    <source>
        <dbReference type="Proteomes" id="UP000434957"/>
    </source>
</evidence>
<feature type="region of interest" description="Disordered" evidence="1">
    <location>
        <begin position="1"/>
        <end position="67"/>
    </location>
</feature>
<name>A0A6A4AQV8_9STRA</name>